<dbReference type="InterPro" id="IPR010730">
    <property type="entry name" value="HET"/>
</dbReference>
<dbReference type="PANTHER" id="PTHR24148">
    <property type="entry name" value="ANKYRIN REPEAT DOMAIN-CONTAINING PROTEIN 39 HOMOLOG-RELATED"/>
    <property type="match status" value="1"/>
</dbReference>
<organism evidence="2 3">
    <name type="scientific">Alternaria atra</name>
    <dbReference type="NCBI Taxonomy" id="119953"/>
    <lineage>
        <taxon>Eukaryota</taxon>
        <taxon>Fungi</taxon>
        <taxon>Dikarya</taxon>
        <taxon>Ascomycota</taxon>
        <taxon>Pezizomycotina</taxon>
        <taxon>Dothideomycetes</taxon>
        <taxon>Pleosporomycetidae</taxon>
        <taxon>Pleosporales</taxon>
        <taxon>Pleosporineae</taxon>
        <taxon>Pleosporaceae</taxon>
        <taxon>Alternaria</taxon>
        <taxon>Alternaria sect. Ulocladioides</taxon>
    </lineage>
</organism>
<keyword evidence="3" id="KW-1185">Reference proteome</keyword>
<dbReference type="Proteomes" id="UP000676310">
    <property type="component" value="Unassembled WGS sequence"/>
</dbReference>
<dbReference type="Pfam" id="PF06985">
    <property type="entry name" value="HET"/>
    <property type="match status" value="1"/>
</dbReference>
<protein>
    <recommendedName>
        <fullName evidence="1">Heterokaryon incompatibility domain-containing protein</fullName>
    </recommendedName>
</protein>
<dbReference type="RefSeq" id="XP_043170583.1">
    <property type="nucleotide sequence ID" value="XM_043314648.1"/>
</dbReference>
<evidence type="ECO:0000259" key="1">
    <source>
        <dbReference type="Pfam" id="PF06985"/>
    </source>
</evidence>
<evidence type="ECO:0000313" key="2">
    <source>
        <dbReference type="EMBL" id="CAG5169293.1"/>
    </source>
</evidence>
<proteinExistence type="predicted"/>
<accession>A0A8J2ICD1</accession>
<dbReference type="PANTHER" id="PTHR24148:SF64">
    <property type="entry name" value="HETEROKARYON INCOMPATIBILITY DOMAIN-CONTAINING PROTEIN"/>
    <property type="match status" value="1"/>
</dbReference>
<feature type="domain" description="Heterokaryon incompatibility" evidence="1">
    <location>
        <begin position="268"/>
        <end position="424"/>
    </location>
</feature>
<dbReference type="InterPro" id="IPR052895">
    <property type="entry name" value="HetReg/Transcr_Mod"/>
</dbReference>
<comment type="caution">
    <text evidence="2">The sequence shown here is derived from an EMBL/GenBank/DDBJ whole genome shotgun (WGS) entry which is preliminary data.</text>
</comment>
<dbReference type="AlphaFoldDB" id="A0A8J2ICD1"/>
<dbReference type="EMBL" id="CAJRGZ010000021">
    <property type="protein sequence ID" value="CAG5169293.1"/>
    <property type="molecule type" value="Genomic_DNA"/>
</dbReference>
<name>A0A8J2ICD1_9PLEO</name>
<evidence type="ECO:0000313" key="3">
    <source>
        <dbReference type="Proteomes" id="UP000676310"/>
    </source>
</evidence>
<gene>
    <name evidence="2" type="ORF">ALTATR162_LOCUS7022</name>
</gene>
<sequence>MRTPVESPITLIGPLETCGIEEAVRYFNNGLYIDYEKTTLSVPIYTHTPLRLEQPEEVRLLRLHPAENIADHVRCNLETHSLEDPPSFIAIQNARGYREYLELIEIDGSALPVSLALERFLRYLRTKIDKPTLVWVRYICVLEFDAKEQKTYWTREFSDKMYAMASEDIDMHAVNNRLVENGYFEKAGHGAWTKEWYQSSNEMVLPRVCPIRLGTKADIEAPTMNYRYMPLDMFADEIRIICIMPATHVAAPIVMHVAHCPIKCNVTFIALSYRWGTDATPEEVVLNGQRKNIRQNLAEAIRTIRTADKIVPLWIDAISINQDDLAERGRQVRRMGQIYDNAYAVYSYVGPSEDDTEDVVKFMDELSKHPMVRFDDQGEFILGDWEATDENNNTIQPKRLATLCVALCKFLTRQYFRRSWILQEVAWATSPAILAARKLGVTWDILDKAAYNLHDMLTRDPSLAAHMLTADPSLEHIKMDMLVYPRKLFYFRYLVSRGHGGGGILGFPVFKIKNTSPGFLEALVLARDFECTDPRDRIFALWNLAQDKEGLDYAPGYTESYEEVYTGFAKAWILQHGALDILGAVEATQQSCDFYTVAPSWCPNWNIPATASCLVRKDYLPDRPMSAMHDLSGKLYSADGGMTQDLFDAPLVTFEGKELHVTGLIIDQISHIFEDAPNIPAGTVPKSRWQAYYWGDAIRTHYQTHGLATYDDGGRAIWGMFHGDGIAAWPPVKESGYAPGICRSNEHYACLPQLSHHVTRYADSWSRTEAWTIVDVVLRGRRPFVTENGYMGLAPAYLAEESASWSIAVVAGCSVPLMLREREDGTHQLVGTCFVQGWMDGEWLGTIMGAESAMEFWRAIGDGAKIVIS</sequence>
<dbReference type="OrthoDB" id="3674542at2759"/>
<reference evidence="2" key="1">
    <citation type="submission" date="2021-05" db="EMBL/GenBank/DDBJ databases">
        <authorList>
            <person name="Stam R."/>
        </authorList>
    </citation>
    <scope>NUCLEOTIDE SEQUENCE</scope>
    <source>
        <strain evidence="2">CS162</strain>
    </source>
</reference>
<dbReference type="GeneID" id="67018977"/>
<dbReference type="Pfam" id="PF26639">
    <property type="entry name" value="Het-6_barrel"/>
    <property type="match status" value="1"/>
</dbReference>